<dbReference type="GO" id="GO:0005524">
    <property type="term" value="F:ATP binding"/>
    <property type="evidence" value="ECO:0007669"/>
    <property type="project" value="UniProtKB-UniRule"/>
</dbReference>
<sequence length="150" mass="17199">MALKRINKELKDLENNPPEYCNAGPVDDNMFHWQATIMGPPESPYSGGIFFLDIIFPEDYPFKPPKVKFTTKIYHPNVNGDGVICVDVLKDKWSPGLTISKVLLSIFSMLTDPNPDEPLVPEIAQMYKTDRSRYQATAREWTREYANENN</sequence>
<dbReference type="Pfam" id="PF00179">
    <property type="entry name" value="UQ_con"/>
    <property type="match status" value="1"/>
</dbReference>
<accession>A0A397SQR5</accession>
<dbReference type="InterPro" id="IPR023313">
    <property type="entry name" value="UBQ-conjugating_AS"/>
</dbReference>
<dbReference type="OrthoDB" id="7851174at2759"/>
<dbReference type="STRING" id="658196.A0A397SQR5"/>
<dbReference type="InterPro" id="IPR016135">
    <property type="entry name" value="UBQ-conjugating_enzyme/RWD"/>
</dbReference>
<dbReference type="InterPro" id="IPR000608">
    <property type="entry name" value="UBC"/>
</dbReference>
<organism evidence="8 9">
    <name type="scientific">Glomus cerebriforme</name>
    <dbReference type="NCBI Taxonomy" id="658196"/>
    <lineage>
        <taxon>Eukaryota</taxon>
        <taxon>Fungi</taxon>
        <taxon>Fungi incertae sedis</taxon>
        <taxon>Mucoromycota</taxon>
        <taxon>Glomeromycotina</taxon>
        <taxon>Glomeromycetes</taxon>
        <taxon>Glomerales</taxon>
        <taxon>Glomeraceae</taxon>
        <taxon>Glomus</taxon>
    </lineage>
</organism>
<evidence type="ECO:0000256" key="6">
    <source>
        <dbReference type="RuleBase" id="RU362109"/>
    </source>
</evidence>
<keyword evidence="1" id="KW-0808">Transferase</keyword>
<reference evidence="8 9" key="1">
    <citation type="submission" date="2018-06" db="EMBL/GenBank/DDBJ databases">
        <title>Comparative genomics reveals the genomic features of Rhizophagus irregularis, R. cerebriforme, R. diaphanum and Gigaspora rosea, and their symbiotic lifestyle signature.</title>
        <authorList>
            <person name="Morin E."/>
            <person name="San Clemente H."/>
            <person name="Chen E.C.H."/>
            <person name="De La Providencia I."/>
            <person name="Hainaut M."/>
            <person name="Kuo A."/>
            <person name="Kohler A."/>
            <person name="Murat C."/>
            <person name="Tang N."/>
            <person name="Roy S."/>
            <person name="Loubradou J."/>
            <person name="Henrissat B."/>
            <person name="Grigoriev I.V."/>
            <person name="Corradi N."/>
            <person name="Roux C."/>
            <person name="Martin F.M."/>
        </authorList>
    </citation>
    <scope>NUCLEOTIDE SEQUENCE [LARGE SCALE GENOMIC DNA]</scope>
    <source>
        <strain evidence="8 9">DAOM 227022</strain>
    </source>
</reference>
<evidence type="ECO:0000256" key="5">
    <source>
        <dbReference type="PROSITE-ProRule" id="PRU10133"/>
    </source>
</evidence>
<dbReference type="AlphaFoldDB" id="A0A397SQR5"/>
<dbReference type="CDD" id="cd23792">
    <property type="entry name" value="UBCc_UBE2D"/>
    <property type="match status" value="1"/>
</dbReference>
<keyword evidence="3 6" id="KW-0833">Ubl conjugation pathway</keyword>
<dbReference type="EMBL" id="QKYT01000455">
    <property type="protein sequence ID" value="RIA85004.1"/>
    <property type="molecule type" value="Genomic_DNA"/>
</dbReference>
<dbReference type="FunFam" id="3.10.110.10:FF:000010">
    <property type="entry name" value="Ubiquitin-conjugating enzyme E2-16 kDa"/>
    <property type="match status" value="1"/>
</dbReference>
<dbReference type="Proteomes" id="UP000265703">
    <property type="component" value="Unassembled WGS sequence"/>
</dbReference>
<comment type="caution">
    <text evidence="8">The sequence shown here is derived from an EMBL/GenBank/DDBJ whole genome shotgun (WGS) entry which is preliminary data.</text>
</comment>
<dbReference type="SMART" id="SM00212">
    <property type="entry name" value="UBCc"/>
    <property type="match status" value="1"/>
</dbReference>
<name>A0A397SQR5_9GLOM</name>
<keyword evidence="9" id="KW-1185">Reference proteome</keyword>
<comment type="similarity">
    <text evidence="6">Belongs to the ubiquitin-conjugating enzyme family.</text>
</comment>
<protein>
    <submittedName>
        <fullName evidence="8">Ubiquitin-conjugating enzyme/RWD-like protein</fullName>
    </submittedName>
</protein>
<dbReference type="GO" id="GO:0004842">
    <property type="term" value="F:ubiquitin-protein transferase activity"/>
    <property type="evidence" value="ECO:0007669"/>
    <property type="project" value="UniProtKB-ARBA"/>
</dbReference>
<keyword evidence="4 6" id="KW-0067">ATP-binding</keyword>
<evidence type="ECO:0000259" key="7">
    <source>
        <dbReference type="PROSITE" id="PS50127"/>
    </source>
</evidence>
<gene>
    <name evidence="8" type="ORF">C1645_782891</name>
</gene>
<dbReference type="PANTHER" id="PTHR24068">
    <property type="entry name" value="UBIQUITIN-CONJUGATING ENZYME E2"/>
    <property type="match status" value="1"/>
</dbReference>
<dbReference type="PROSITE" id="PS00183">
    <property type="entry name" value="UBC_1"/>
    <property type="match status" value="1"/>
</dbReference>
<feature type="active site" description="Glycyl thioester intermediate" evidence="5">
    <location>
        <position position="85"/>
    </location>
</feature>
<feature type="domain" description="UBC core" evidence="7">
    <location>
        <begin position="1"/>
        <end position="147"/>
    </location>
</feature>
<dbReference type="SUPFAM" id="SSF54495">
    <property type="entry name" value="UBC-like"/>
    <property type="match status" value="1"/>
</dbReference>
<evidence type="ECO:0000256" key="3">
    <source>
        <dbReference type="ARBA" id="ARBA00022786"/>
    </source>
</evidence>
<evidence type="ECO:0000256" key="2">
    <source>
        <dbReference type="ARBA" id="ARBA00022741"/>
    </source>
</evidence>
<evidence type="ECO:0000256" key="4">
    <source>
        <dbReference type="ARBA" id="ARBA00022840"/>
    </source>
</evidence>
<evidence type="ECO:0000256" key="1">
    <source>
        <dbReference type="ARBA" id="ARBA00022679"/>
    </source>
</evidence>
<keyword evidence="2 6" id="KW-0547">Nucleotide-binding</keyword>
<evidence type="ECO:0000313" key="9">
    <source>
        <dbReference type="Proteomes" id="UP000265703"/>
    </source>
</evidence>
<dbReference type="PROSITE" id="PS50127">
    <property type="entry name" value="UBC_2"/>
    <property type="match status" value="1"/>
</dbReference>
<proteinExistence type="inferred from homology"/>
<evidence type="ECO:0000313" key="8">
    <source>
        <dbReference type="EMBL" id="RIA85004.1"/>
    </source>
</evidence>
<dbReference type="Gene3D" id="3.10.110.10">
    <property type="entry name" value="Ubiquitin Conjugating Enzyme"/>
    <property type="match status" value="1"/>
</dbReference>